<name>A0A6V7Q1E5_ANACO</name>
<feature type="transmembrane region" description="Helical" evidence="3">
    <location>
        <begin position="255"/>
        <end position="280"/>
    </location>
</feature>
<dbReference type="InterPro" id="IPR043891">
    <property type="entry name" value="SPARK"/>
</dbReference>
<accession>A0A6V7Q1E5</accession>
<keyword evidence="1" id="KW-0547">Nucleotide-binding</keyword>
<proteinExistence type="predicted"/>
<dbReference type="PROSITE" id="PS50011">
    <property type="entry name" value="PROTEIN_KINASE_DOM"/>
    <property type="match status" value="1"/>
</dbReference>
<evidence type="ECO:0000313" key="6">
    <source>
        <dbReference type="EMBL" id="CAD1836843.1"/>
    </source>
</evidence>
<keyword evidence="3" id="KW-0472">Membrane</keyword>
<protein>
    <recommendedName>
        <fullName evidence="5">Protein kinase domain-containing protein</fullName>
    </recommendedName>
</protein>
<dbReference type="PANTHER" id="PTHR47989:SF36">
    <property type="entry name" value="PROTEIN KINASE DOMAIN-CONTAINING PROTEIN"/>
    <property type="match status" value="1"/>
</dbReference>
<evidence type="ECO:0000259" key="5">
    <source>
        <dbReference type="PROSITE" id="PS50011"/>
    </source>
</evidence>
<dbReference type="Gene3D" id="3.30.200.20">
    <property type="entry name" value="Phosphorylase Kinase, domain 1"/>
    <property type="match status" value="1"/>
</dbReference>
<dbReference type="Pfam" id="PF19160">
    <property type="entry name" value="SPARK"/>
    <property type="match status" value="1"/>
</dbReference>
<evidence type="ECO:0000256" key="3">
    <source>
        <dbReference type="SAM" id="Phobius"/>
    </source>
</evidence>
<keyword evidence="4" id="KW-0732">Signal</keyword>
<feature type="signal peptide" evidence="4">
    <location>
        <begin position="1"/>
        <end position="15"/>
    </location>
</feature>
<keyword evidence="2" id="KW-0067">ATP-binding</keyword>
<dbReference type="InterPro" id="IPR011009">
    <property type="entry name" value="Kinase-like_dom_sf"/>
</dbReference>
<dbReference type="PANTHER" id="PTHR47989">
    <property type="entry name" value="OS01G0750732 PROTEIN"/>
    <property type="match status" value="1"/>
</dbReference>
<organism evidence="6">
    <name type="scientific">Ananas comosus var. bracteatus</name>
    <name type="common">red pineapple</name>
    <dbReference type="NCBI Taxonomy" id="296719"/>
    <lineage>
        <taxon>Eukaryota</taxon>
        <taxon>Viridiplantae</taxon>
        <taxon>Streptophyta</taxon>
        <taxon>Embryophyta</taxon>
        <taxon>Tracheophyta</taxon>
        <taxon>Spermatophyta</taxon>
        <taxon>Magnoliopsida</taxon>
        <taxon>Liliopsida</taxon>
        <taxon>Poales</taxon>
        <taxon>Bromeliaceae</taxon>
        <taxon>Bromelioideae</taxon>
        <taxon>Ananas</taxon>
    </lineage>
</organism>
<feature type="chain" id="PRO_5028322927" description="Protein kinase domain-containing protein" evidence="4">
    <location>
        <begin position="16"/>
        <end position="684"/>
    </location>
</feature>
<reference evidence="6" key="1">
    <citation type="submission" date="2020-07" db="EMBL/GenBank/DDBJ databases">
        <authorList>
            <person name="Lin J."/>
        </authorList>
    </citation>
    <scope>NUCLEOTIDE SEQUENCE</scope>
</reference>
<gene>
    <name evidence="6" type="ORF">CB5_LOCUS20054</name>
</gene>
<dbReference type="Gene3D" id="1.10.510.10">
    <property type="entry name" value="Transferase(Phosphotransferase) domain 1"/>
    <property type="match status" value="1"/>
</dbReference>
<dbReference type="FunFam" id="3.30.200.20:FF:000521">
    <property type="entry name" value="Protein kinase superfamily protein"/>
    <property type="match status" value="1"/>
</dbReference>
<feature type="domain" description="Protein kinase" evidence="5">
    <location>
        <begin position="330"/>
        <end position="608"/>
    </location>
</feature>
<sequence>MPSLLVGFFAAVAAAALFLQPSLLRVIAGDCPLDLNWLNYTLIASSCSDQNERTKCCRYMNALVAVSVARYANTTGMLGVPPAFSDTCVSAISDTLIANGVPQTATSFCGLGVKIQVFYQCEGRNTILEMLQSPNFDDVTRSCNTPLSVDGNCKICLNSGLSYLRHLIGVQDNVTLNTCRNAAFVALANQGNNLSAVEAAACFFSVQGLSILPVNSSEPFSPSFAPATSPSPFTVQAPAQHLIAVPLKDQHSHHFMLIAGIGVTIAGLAVLLLLILIILIRRKVRELKDTEITHSEPRNGFSSLHVQKCQEGSTAIFQIFTYKELKKATGNFSTILGRDECGIMYRAQFIDGSVAAVKQIDNVMKQRLEEFCREVELLSRLHHRHLVALKGFCSTKSERFLVYEYMENGSLKDHLHSSERPPLAWQTRIRIAIDVANALVSFSDGVPSFLLRPPLFHGDITSSNILLDRNFLAKVADFGLVHYSRNGNTGFLPVNTKIRGTPGVVDSEYAVTEEMTSKIDVYNYGIMLLELVTGKPAMYDKENPVDWSQKFTSTEYYSLQKLVDPTISDSIDLDELEMVVEIIDLCTQKESRERPSMKQVLRILYERFDPAHREFVKIIEEEEDYCNGERKVRGKEQQFGELIPFSSDARGLLQSSSSTSRSYCSRSVLLENNSPESPHGIFSA</sequence>
<dbReference type="InterPro" id="IPR008266">
    <property type="entry name" value="Tyr_kinase_AS"/>
</dbReference>
<dbReference type="SUPFAM" id="SSF56112">
    <property type="entry name" value="Protein kinase-like (PK-like)"/>
    <property type="match status" value="1"/>
</dbReference>
<evidence type="ECO:0000256" key="1">
    <source>
        <dbReference type="ARBA" id="ARBA00022741"/>
    </source>
</evidence>
<dbReference type="EMBL" id="LR862131">
    <property type="protein sequence ID" value="CAD1836843.1"/>
    <property type="molecule type" value="Genomic_DNA"/>
</dbReference>
<evidence type="ECO:0000256" key="4">
    <source>
        <dbReference type="SAM" id="SignalP"/>
    </source>
</evidence>
<dbReference type="InterPro" id="IPR000719">
    <property type="entry name" value="Prot_kinase_dom"/>
</dbReference>
<keyword evidence="3" id="KW-0812">Transmembrane</keyword>
<keyword evidence="3" id="KW-1133">Transmembrane helix</keyword>
<dbReference type="AlphaFoldDB" id="A0A6V7Q1E5"/>
<dbReference type="GO" id="GO:0005524">
    <property type="term" value="F:ATP binding"/>
    <property type="evidence" value="ECO:0007669"/>
    <property type="project" value="UniProtKB-KW"/>
</dbReference>
<dbReference type="GO" id="GO:0004672">
    <property type="term" value="F:protein kinase activity"/>
    <property type="evidence" value="ECO:0007669"/>
    <property type="project" value="InterPro"/>
</dbReference>
<dbReference type="PROSITE" id="PS00109">
    <property type="entry name" value="PROTEIN_KINASE_TYR"/>
    <property type="match status" value="1"/>
</dbReference>
<dbReference type="InterPro" id="IPR001245">
    <property type="entry name" value="Ser-Thr/Tyr_kinase_cat_dom"/>
</dbReference>
<dbReference type="Pfam" id="PF07714">
    <property type="entry name" value="PK_Tyr_Ser-Thr"/>
    <property type="match status" value="1"/>
</dbReference>
<evidence type="ECO:0000256" key="2">
    <source>
        <dbReference type="ARBA" id="ARBA00022840"/>
    </source>
</evidence>